<evidence type="ECO:0000313" key="1">
    <source>
        <dbReference type="EMBL" id="KAK0149781.1"/>
    </source>
</evidence>
<organism evidence="1 2">
    <name type="scientific">Merluccius polli</name>
    <name type="common">Benguela hake</name>
    <name type="synonym">Merluccius cadenati</name>
    <dbReference type="NCBI Taxonomy" id="89951"/>
    <lineage>
        <taxon>Eukaryota</taxon>
        <taxon>Metazoa</taxon>
        <taxon>Chordata</taxon>
        <taxon>Craniata</taxon>
        <taxon>Vertebrata</taxon>
        <taxon>Euteleostomi</taxon>
        <taxon>Actinopterygii</taxon>
        <taxon>Neopterygii</taxon>
        <taxon>Teleostei</taxon>
        <taxon>Neoteleostei</taxon>
        <taxon>Acanthomorphata</taxon>
        <taxon>Zeiogadaria</taxon>
        <taxon>Gadariae</taxon>
        <taxon>Gadiformes</taxon>
        <taxon>Gadoidei</taxon>
        <taxon>Merlucciidae</taxon>
        <taxon>Merluccius</taxon>
    </lineage>
</organism>
<reference evidence="1" key="1">
    <citation type="journal article" date="2023" name="Front. Mar. Sci.">
        <title>A new Merluccius polli reference genome to investigate the effects of global change in West African waters.</title>
        <authorList>
            <person name="Mateo J.L."/>
            <person name="Blanco-Fernandez C."/>
            <person name="Garcia-Vazquez E."/>
            <person name="Machado-Schiaffino G."/>
        </authorList>
    </citation>
    <scope>NUCLEOTIDE SEQUENCE</scope>
    <source>
        <strain evidence="1">C29</strain>
        <tissue evidence="1">Fin</tissue>
    </source>
</reference>
<accession>A0AA47P3V5</accession>
<dbReference type="AlphaFoldDB" id="A0AA47P3V5"/>
<gene>
    <name evidence="1" type="primary">ZNF862_5</name>
    <name evidence="1" type="ORF">N1851_009460</name>
</gene>
<comment type="caution">
    <text evidence="1">The sequence shown here is derived from an EMBL/GenBank/DDBJ whole genome shotgun (WGS) entry which is preliminary data.</text>
</comment>
<name>A0AA47P3V5_MERPO</name>
<dbReference type="PANTHER" id="PTHR46880:SF9">
    <property type="entry name" value="ZINC FINGER PROTEIN 862"/>
    <property type="match status" value="1"/>
</dbReference>
<dbReference type="InterPro" id="IPR012337">
    <property type="entry name" value="RNaseH-like_sf"/>
</dbReference>
<dbReference type="EMBL" id="JAOPHQ010001717">
    <property type="protein sequence ID" value="KAK0149781.1"/>
    <property type="molecule type" value="Genomic_DNA"/>
</dbReference>
<protein>
    <submittedName>
        <fullName evidence="1">Zinc finger protein 862</fullName>
    </submittedName>
</protein>
<dbReference type="PANTHER" id="PTHR46880">
    <property type="entry name" value="RAS-ASSOCIATING DOMAIN-CONTAINING PROTEIN"/>
    <property type="match status" value="1"/>
</dbReference>
<sequence>MCKLFDIAYTAAYTEQPFSLYKTLVSVERKHGVELGYTYHNSKSCRIFIQHIAGNIRDKLQALTKCEPFYCSLLFDGSTDKGTSDKEVISLKFIENGSPRIRLLGIAEPTTCDADGVFEAIMQKCAENDLDLSGCLTATAADGAAVNFGKTNGVLTKLQESVPWMLKVHCVAHRLELCLKDAFKGTYFEQIDDLLMKLYALYHRSPKKWRELKAIGEELEEHVVKPARAQGTRWIDHRRRAVSCLATTNYRSIVAHLQERQDEATSEREKIRAMLRQLTSLKFVLNMALYQDLLSDLAELSLNFQGDQLPLSCVRSRILAAQAALRKQTQKPGPYLRPVLASFTTTTTGGFQYNGVNIRNSNITAEAFCRHRKDIVDKIIGKRFSTFSTDPVLLAAEMFDPVNFPKEERLLEEFGEEELHHLCKHFEPLLTKNGCSVTEIDREWFRAKADIVERQFSIMKRMQGDWRLSLHTSTIEDLLLIKFPKPRICDKMVGSWHQQEEAKYSSIWSKEP</sequence>
<evidence type="ECO:0000313" key="2">
    <source>
        <dbReference type="Proteomes" id="UP001174136"/>
    </source>
</evidence>
<keyword evidence="2" id="KW-1185">Reference proteome</keyword>
<dbReference type="SUPFAM" id="SSF53098">
    <property type="entry name" value="Ribonuclease H-like"/>
    <property type="match status" value="1"/>
</dbReference>
<proteinExistence type="predicted"/>
<dbReference type="Proteomes" id="UP001174136">
    <property type="component" value="Unassembled WGS sequence"/>
</dbReference>